<evidence type="ECO:0008006" key="21">
    <source>
        <dbReference type="Google" id="ProtNLM"/>
    </source>
</evidence>
<feature type="compositionally biased region" description="Polar residues" evidence="16">
    <location>
        <begin position="53"/>
        <end position="66"/>
    </location>
</feature>
<evidence type="ECO:0000256" key="2">
    <source>
        <dbReference type="ARBA" id="ARBA00022679"/>
    </source>
</evidence>
<feature type="coiled-coil region" evidence="15">
    <location>
        <begin position="324"/>
        <end position="351"/>
    </location>
</feature>
<keyword evidence="14" id="KW-0863">Zinc-finger</keyword>
<dbReference type="PANTHER" id="PTHR37984">
    <property type="entry name" value="PROTEIN CBG26694"/>
    <property type="match status" value="1"/>
</dbReference>
<evidence type="ECO:0000256" key="5">
    <source>
        <dbReference type="ARBA" id="ARBA00022750"/>
    </source>
</evidence>
<dbReference type="Proteomes" id="UP001186944">
    <property type="component" value="Unassembled WGS sequence"/>
</dbReference>
<evidence type="ECO:0000256" key="11">
    <source>
        <dbReference type="ARBA" id="ARBA00022918"/>
    </source>
</evidence>
<feature type="compositionally biased region" description="Polar residues" evidence="16">
    <location>
        <begin position="32"/>
        <end position="44"/>
    </location>
</feature>
<dbReference type="GO" id="GO:0003677">
    <property type="term" value="F:DNA binding"/>
    <property type="evidence" value="ECO:0007669"/>
    <property type="project" value="UniProtKB-KW"/>
</dbReference>
<protein>
    <recommendedName>
        <fullName evidence="21">Reverse transcriptase</fullName>
    </recommendedName>
</protein>
<keyword evidence="3" id="KW-0548">Nucleotidyltransferase</keyword>
<dbReference type="Gene3D" id="3.30.70.270">
    <property type="match status" value="2"/>
</dbReference>
<evidence type="ECO:0000256" key="14">
    <source>
        <dbReference type="PROSITE-ProRule" id="PRU00047"/>
    </source>
</evidence>
<feature type="domain" description="CCHC-type" evidence="17">
    <location>
        <begin position="373"/>
        <end position="386"/>
    </location>
</feature>
<evidence type="ECO:0000256" key="7">
    <source>
        <dbReference type="ARBA" id="ARBA00022801"/>
    </source>
</evidence>
<evidence type="ECO:0000256" key="15">
    <source>
        <dbReference type="SAM" id="Coils"/>
    </source>
</evidence>
<evidence type="ECO:0000256" key="1">
    <source>
        <dbReference type="ARBA" id="ARBA00022670"/>
    </source>
</evidence>
<comment type="caution">
    <text evidence="19">The sequence shown here is derived from an EMBL/GenBank/DDBJ whole genome shotgun (WGS) entry which is preliminary data.</text>
</comment>
<evidence type="ECO:0000256" key="10">
    <source>
        <dbReference type="ARBA" id="ARBA00022908"/>
    </source>
</evidence>
<dbReference type="GO" id="GO:0004519">
    <property type="term" value="F:endonuclease activity"/>
    <property type="evidence" value="ECO:0007669"/>
    <property type="project" value="UniProtKB-KW"/>
</dbReference>
<dbReference type="InterPro" id="IPR021109">
    <property type="entry name" value="Peptidase_aspartic_dom_sf"/>
</dbReference>
<evidence type="ECO:0000313" key="20">
    <source>
        <dbReference type="Proteomes" id="UP001186944"/>
    </source>
</evidence>
<dbReference type="CDD" id="cd00303">
    <property type="entry name" value="retropepsin_like"/>
    <property type="match status" value="1"/>
</dbReference>
<dbReference type="SUPFAM" id="SSF56672">
    <property type="entry name" value="DNA/RNA polymerases"/>
    <property type="match status" value="1"/>
</dbReference>
<evidence type="ECO:0000256" key="6">
    <source>
        <dbReference type="ARBA" id="ARBA00022759"/>
    </source>
</evidence>
<dbReference type="Gene3D" id="4.10.60.10">
    <property type="entry name" value="Zinc finger, CCHC-type"/>
    <property type="match status" value="1"/>
</dbReference>
<keyword evidence="9" id="KW-0694">RNA-binding</keyword>
<dbReference type="Pfam" id="PF00078">
    <property type="entry name" value="RVT_1"/>
    <property type="match status" value="1"/>
</dbReference>
<dbReference type="GO" id="GO:0003964">
    <property type="term" value="F:RNA-directed DNA polymerase activity"/>
    <property type="evidence" value="ECO:0007669"/>
    <property type="project" value="UniProtKB-KW"/>
</dbReference>
<dbReference type="GO" id="GO:0006508">
    <property type="term" value="P:proteolysis"/>
    <property type="evidence" value="ECO:0007669"/>
    <property type="project" value="UniProtKB-KW"/>
</dbReference>
<feature type="compositionally biased region" description="Basic and acidic residues" evidence="16">
    <location>
        <begin position="389"/>
        <end position="399"/>
    </location>
</feature>
<keyword evidence="1" id="KW-0645">Protease</keyword>
<accession>A0AA88Y131</accession>
<keyword evidence="14" id="KW-0862">Zinc</keyword>
<dbReference type="PROSITE" id="PS50878">
    <property type="entry name" value="RT_POL"/>
    <property type="match status" value="1"/>
</dbReference>
<dbReference type="Pfam" id="PF17921">
    <property type="entry name" value="Integrase_H2C2"/>
    <property type="match status" value="1"/>
</dbReference>
<dbReference type="SUPFAM" id="SSF50630">
    <property type="entry name" value="Acid proteases"/>
    <property type="match status" value="1"/>
</dbReference>
<feature type="compositionally biased region" description="Polar residues" evidence="16">
    <location>
        <begin position="1157"/>
        <end position="1168"/>
    </location>
</feature>
<dbReference type="Gene3D" id="3.10.10.10">
    <property type="entry name" value="HIV Type 1 Reverse Transcriptase, subunit A, domain 1"/>
    <property type="match status" value="1"/>
</dbReference>
<dbReference type="GO" id="GO:0004190">
    <property type="term" value="F:aspartic-type endopeptidase activity"/>
    <property type="evidence" value="ECO:0007669"/>
    <property type="project" value="UniProtKB-KW"/>
</dbReference>
<dbReference type="Pfam" id="PF13975">
    <property type="entry name" value="gag-asp_proteas"/>
    <property type="match status" value="1"/>
</dbReference>
<gene>
    <name evidence="19" type="ORF">FSP39_018806</name>
</gene>
<dbReference type="FunFam" id="3.10.10.10:FF:000007">
    <property type="entry name" value="Retrovirus-related Pol polyprotein from transposon 17.6-like Protein"/>
    <property type="match status" value="1"/>
</dbReference>
<dbReference type="CDD" id="cd01647">
    <property type="entry name" value="RT_LTR"/>
    <property type="match status" value="1"/>
</dbReference>
<name>A0AA88Y131_PINIB</name>
<evidence type="ECO:0000259" key="18">
    <source>
        <dbReference type="PROSITE" id="PS50878"/>
    </source>
</evidence>
<keyword evidence="12" id="KW-0238">DNA-binding</keyword>
<feature type="region of interest" description="Disordered" evidence="16">
    <location>
        <begin position="105"/>
        <end position="128"/>
    </location>
</feature>
<sequence>MTLNKSLVDLNAEISRIEDQLEDINHRTMISSAMQESTPKLQSTRADRDSGIGSAQNTAHTSSSSRWGGARPKVRIAYQTAQSGDGSFSIAPDINVTQRRRILPDSRTVQSPTSAIGNGSAIQSHTKRKMDIKPATFDGTSSWKDYKSHFDACAKINAWSIEEKGLFLAVSLRGQAQGVLGDLPEDTRKHYDLLIKALEERFAPPNQTELYRVQLRERHQKATESLPELGQAVRRLVNQAYPTAPADVRETLAKDQFIDALKDQEIRIKIKQSRPVNLNSAVQLAVELESYYRTEQKMKEKYGQYRTMDSQAEVQTDAPTHNAIKDVKTMIESLKNELGSLKCELKEMKVSSKAQSAKSNQGDSKRNKNDIVCYKCGFKGHISRDCYSRRRKDGSKLNENKNGGQSRAKRLLRRAEQRNKQTCQLGIGSQTLEAGIYVKTLVNDEPAIFLIDTGASLSLVSSKLYDNLPHTKRPCLQAVASKVLTAASTELPLKGKCSLNVKIDEIFTNWTFTVAELSIDGVFGMDFLKHHAGVVDIRKECLVLKDTEVPLVFQGPLGCYRIVASETVTIPPKSELLFRGKAIGLPEKNSFDQGFGLIEPTTKFIDSQRGLIARALVRVCNEVPLRAVNLSDDPQLIYSGTEIAEMSEVSRVLSEDSQPDTQSNALTPELQALLLETSKNLSRDQAGQVENLLKRYCGLFATKNNDLGRAKYVKHSINTGDAIPIKQPLRRIPAHMTEEVNNQIEEMLKKGVIEPSISPWASNIVLVKKKDGSTRICIDYRRLNSVTLKDAYPLPRIDEFLDQLAGNAWFTTLDMFTGYWQVEVEESDRAKTAFTTRKGLFQFRKMPFGLCSAPATFQRLMETVLSGKQWEICLVYLDDVIVYGRSFEEMLKNLSTVFDCLAKAGLKLKPKKCTLFSKEVHYLGHVVSEKGIATDQDKVSSVKNWPVPINVKELRSFLGLCGYYRRYIKGFATIAKDLHKLTEKERAFVWSKDCQAAFDTLKDKLVNAPILAHPDFTKPFIVDTDASLDSIGGVISQEIDGQERVIAYGSRVLSKSERRYCVTRRELLAIVYFVSQFRHYLYGRKFRIRTDHGSLKWLLRFKNPEGQLARWLEVLSTYDMVIEHRPGQQHRNADALSRIPCRQCGFEPNFEEDSHFSVNKLSSPSETNDSNRSHEQKSLLELQSEDKDLQIVQSWIQKGNRPPFHKIRGMDKYMKSLWTQYDSLVIKDGILYRESKHGSQGIIPKSERRTVLKSYHDEKTSGHLGIHKTHWKISQKLYWPGLKADIKNYINGCEICAKRKGLLRTKRAPMQIVDAGIPMERIAF</sequence>
<dbReference type="InterPro" id="IPR036875">
    <property type="entry name" value="Znf_CCHC_sf"/>
</dbReference>
<keyword evidence="15" id="KW-0175">Coiled coil</keyword>
<dbReference type="InterPro" id="IPR041588">
    <property type="entry name" value="Integrase_H2C2"/>
</dbReference>
<feature type="region of interest" description="Disordered" evidence="16">
    <location>
        <begin position="1157"/>
        <end position="1177"/>
    </location>
</feature>
<dbReference type="SMART" id="SM00343">
    <property type="entry name" value="ZnF_C2HC"/>
    <property type="match status" value="1"/>
</dbReference>
<evidence type="ECO:0000256" key="9">
    <source>
        <dbReference type="ARBA" id="ARBA00022884"/>
    </source>
</evidence>
<dbReference type="FunFam" id="3.30.70.270:FF:000020">
    <property type="entry name" value="Transposon Tf2-6 polyprotein-like Protein"/>
    <property type="match status" value="1"/>
</dbReference>
<dbReference type="Pfam" id="PF17919">
    <property type="entry name" value="RT_RNaseH_2"/>
    <property type="match status" value="1"/>
</dbReference>
<dbReference type="InterPro" id="IPR000477">
    <property type="entry name" value="RT_dom"/>
</dbReference>
<dbReference type="InterPro" id="IPR050951">
    <property type="entry name" value="Retrovirus_Pol_polyprotein"/>
</dbReference>
<dbReference type="InterPro" id="IPR043128">
    <property type="entry name" value="Rev_trsase/Diguanyl_cyclase"/>
</dbReference>
<dbReference type="PROSITE" id="PS00141">
    <property type="entry name" value="ASP_PROTEASE"/>
    <property type="match status" value="1"/>
</dbReference>
<evidence type="ECO:0000259" key="17">
    <source>
        <dbReference type="PROSITE" id="PS50158"/>
    </source>
</evidence>
<evidence type="ECO:0000313" key="19">
    <source>
        <dbReference type="EMBL" id="KAK3095768.1"/>
    </source>
</evidence>
<keyword evidence="5" id="KW-0064">Aspartyl protease</keyword>
<dbReference type="Gene3D" id="1.10.340.70">
    <property type="match status" value="1"/>
</dbReference>
<keyword evidence="14" id="KW-0479">Metal-binding</keyword>
<feature type="region of interest" description="Disordered" evidence="16">
    <location>
        <begin position="389"/>
        <end position="408"/>
    </location>
</feature>
<feature type="region of interest" description="Disordered" evidence="16">
    <location>
        <begin position="32"/>
        <end position="71"/>
    </location>
</feature>
<evidence type="ECO:0000256" key="4">
    <source>
        <dbReference type="ARBA" id="ARBA00022722"/>
    </source>
</evidence>
<organism evidence="19 20">
    <name type="scientific">Pinctada imbricata</name>
    <name type="common">Atlantic pearl-oyster</name>
    <name type="synonym">Pinctada martensii</name>
    <dbReference type="NCBI Taxonomy" id="66713"/>
    <lineage>
        <taxon>Eukaryota</taxon>
        <taxon>Metazoa</taxon>
        <taxon>Spiralia</taxon>
        <taxon>Lophotrochozoa</taxon>
        <taxon>Mollusca</taxon>
        <taxon>Bivalvia</taxon>
        <taxon>Autobranchia</taxon>
        <taxon>Pteriomorphia</taxon>
        <taxon>Pterioida</taxon>
        <taxon>Pterioidea</taxon>
        <taxon>Pteriidae</taxon>
        <taxon>Pinctada</taxon>
    </lineage>
</organism>
<dbReference type="InterPro" id="IPR001878">
    <property type="entry name" value="Znf_CCHC"/>
</dbReference>
<keyword evidence="2" id="KW-0808">Transferase</keyword>
<keyword evidence="7" id="KW-0378">Hydrolase</keyword>
<keyword evidence="11" id="KW-0695">RNA-directed DNA polymerase</keyword>
<keyword evidence="8" id="KW-0460">Magnesium</keyword>
<keyword evidence="6" id="KW-0255">Endonuclease</keyword>
<dbReference type="EMBL" id="VSWD01000008">
    <property type="protein sequence ID" value="KAK3095768.1"/>
    <property type="molecule type" value="Genomic_DNA"/>
</dbReference>
<dbReference type="FunFam" id="3.10.10.10:FF:000002">
    <property type="entry name" value="Retrovirus-related Pol polyprotein from transposon 17.6-like protein"/>
    <property type="match status" value="1"/>
</dbReference>
<dbReference type="InterPro" id="IPR043502">
    <property type="entry name" value="DNA/RNA_pol_sf"/>
</dbReference>
<keyword evidence="20" id="KW-1185">Reference proteome</keyword>
<reference evidence="19" key="1">
    <citation type="submission" date="2019-08" db="EMBL/GenBank/DDBJ databases">
        <title>The improved chromosome-level genome for the pearl oyster Pinctada fucata martensii using PacBio sequencing and Hi-C.</title>
        <authorList>
            <person name="Zheng Z."/>
        </authorList>
    </citation>
    <scope>NUCLEOTIDE SEQUENCE</scope>
    <source>
        <strain evidence="19">ZZ-2019</strain>
        <tissue evidence="19">Adductor muscle</tissue>
    </source>
</reference>
<dbReference type="PANTHER" id="PTHR37984:SF5">
    <property type="entry name" value="PROTEIN NYNRIN-LIKE"/>
    <property type="match status" value="1"/>
</dbReference>
<dbReference type="GO" id="GO:0008270">
    <property type="term" value="F:zinc ion binding"/>
    <property type="evidence" value="ECO:0007669"/>
    <property type="project" value="UniProtKB-KW"/>
</dbReference>
<keyword evidence="13" id="KW-0511">Multifunctional enzyme</keyword>
<dbReference type="PROSITE" id="PS50158">
    <property type="entry name" value="ZF_CCHC"/>
    <property type="match status" value="1"/>
</dbReference>
<keyword evidence="4" id="KW-0540">Nuclease</keyword>
<dbReference type="CDD" id="cd09274">
    <property type="entry name" value="RNase_HI_RT_Ty3"/>
    <property type="match status" value="1"/>
</dbReference>
<dbReference type="GO" id="GO:0003723">
    <property type="term" value="F:RNA binding"/>
    <property type="evidence" value="ECO:0007669"/>
    <property type="project" value="UniProtKB-KW"/>
</dbReference>
<dbReference type="FunFam" id="1.10.340.70:FF:000001">
    <property type="entry name" value="Retrovirus-related Pol polyprotein from transposon gypsy-like Protein"/>
    <property type="match status" value="1"/>
</dbReference>
<dbReference type="FunFam" id="3.10.20.370:FF:000001">
    <property type="entry name" value="Retrovirus-related Pol polyprotein from transposon 17.6-like protein"/>
    <property type="match status" value="1"/>
</dbReference>
<evidence type="ECO:0000256" key="8">
    <source>
        <dbReference type="ARBA" id="ARBA00022842"/>
    </source>
</evidence>
<dbReference type="InterPro" id="IPR041577">
    <property type="entry name" value="RT_RNaseH_2"/>
</dbReference>
<evidence type="ECO:0000256" key="12">
    <source>
        <dbReference type="ARBA" id="ARBA00023125"/>
    </source>
</evidence>
<keyword evidence="10" id="KW-0229">DNA integration</keyword>
<dbReference type="Gene3D" id="2.40.70.10">
    <property type="entry name" value="Acid Proteases"/>
    <property type="match status" value="1"/>
</dbReference>
<dbReference type="GO" id="GO:0015074">
    <property type="term" value="P:DNA integration"/>
    <property type="evidence" value="ECO:0007669"/>
    <property type="project" value="UniProtKB-KW"/>
</dbReference>
<evidence type="ECO:0000256" key="13">
    <source>
        <dbReference type="ARBA" id="ARBA00023268"/>
    </source>
</evidence>
<dbReference type="Gene3D" id="3.10.20.370">
    <property type="match status" value="1"/>
</dbReference>
<evidence type="ECO:0000256" key="3">
    <source>
        <dbReference type="ARBA" id="ARBA00022695"/>
    </source>
</evidence>
<proteinExistence type="predicted"/>
<feature type="compositionally biased region" description="Polar residues" evidence="16">
    <location>
        <begin position="107"/>
        <end position="124"/>
    </location>
</feature>
<dbReference type="InterPro" id="IPR001969">
    <property type="entry name" value="Aspartic_peptidase_AS"/>
</dbReference>
<feature type="domain" description="Reverse transcriptase" evidence="18">
    <location>
        <begin position="748"/>
        <end position="927"/>
    </location>
</feature>
<evidence type="ECO:0000256" key="16">
    <source>
        <dbReference type="SAM" id="MobiDB-lite"/>
    </source>
</evidence>
<dbReference type="SUPFAM" id="SSF57756">
    <property type="entry name" value="Retrovirus zinc finger-like domains"/>
    <property type="match status" value="1"/>
</dbReference>